<dbReference type="InterPro" id="IPR037103">
    <property type="entry name" value="Tubulin/FtsZ-like_C"/>
</dbReference>
<dbReference type="InterPro" id="IPR036525">
    <property type="entry name" value="Tubulin/FtsZ_GTPase_sf"/>
</dbReference>
<reference evidence="9" key="1">
    <citation type="submission" date="2020-05" db="EMBL/GenBank/DDBJ databases">
        <title>Mycena genomes resolve the evolution of fungal bioluminescence.</title>
        <authorList>
            <person name="Tsai I.J."/>
        </authorList>
    </citation>
    <scope>NUCLEOTIDE SEQUENCE</scope>
    <source>
        <strain evidence="9">160909Yilan</strain>
    </source>
</reference>
<dbReference type="SUPFAM" id="SSF52490">
    <property type="entry name" value="Tubulin nucleotide-binding domain-like"/>
    <property type="match status" value="2"/>
</dbReference>
<dbReference type="InterPro" id="IPR023123">
    <property type="entry name" value="Tubulin_C"/>
</dbReference>
<comment type="similarity">
    <text evidence="1">Belongs to the tubulin family.</text>
</comment>
<evidence type="ECO:0000259" key="7">
    <source>
        <dbReference type="SMART" id="SM00864"/>
    </source>
</evidence>
<dbReference type="AlphaFoldDB" id="A0A8H7D114"/>
<comment type="catalytic activity">
    <reaction evidence="6">
        <text>GTP + H2O = GDP + phosphate + H(+)</text>
        <dbReference type="Rhea" id="RHEA:19669"/>
        <dbReference type="ChEBI" id="CHEBI:15377"/>
        <dbReference type="ChEBI" id="CHEBI:15378"/>
        <dbReference type="ChEBI" id="CHEBI:37565"/>
        <dbReference type="ChEBI" id="CHEBI:43474"/>
        <dbReference type="ChEBI" id="CHEBI:58189"/>
    </reaction>
    <physiologicalReaction direction="left-to-right" evidence="6">
        <dbReference type="Rhea" id="RHEA:19670"/>
    </physiologicalReaction>
</comment>
<dbReference type="Gene3D" id="3.30.1330.20">
    <property type="entry name" value="Tubulin/FtsZ, C-terminal domain"/>
    <property type="match status" value="1"/>
</dbReference>
<dbReference type="InterPro" id="IPR003008">
    <property type="entry name" value="Tubulin_FtsZ_GTPase"/>
</dbReference>
<gene>
    <name evidence="9" type="ORF">MSAN_01465100</name>
</gene>
<keyword evidence="2" id="KW-0493">Microtubule</keyword>
<keyword evidence="5" id="KW-0342">GTP-binding</keyword>
<dbReference type="EMBL" id="JACAZH010000011">
    <property type="protein sequence ID" value="KAF7355482.1"/>
    <property type="molecule type" value="Genomic_DNA"/>
</dbReference>
<dbReference type="InterPro" id="IPR008280">
    <property type="entry name" value="Tub_FtsZ_C"/>
</dbReference>
<organism evidence="9 10">
    <name type="scientific">Mycena sanguinolenta</name>
    <dbReference type="NCBI Taxonomy" id="230812"/>
    <lineage>
        <taxon>Eukaryota</taxon>
        <taxon>Fungi</taxon>
        <taxon>Dikarya</taxon>
        <taxon>Basidiomycota</taxon>
        <taxon>Agaricomycotina</taxon>
        <taxon>Agaricomycetes</taxon>
        <taxon>Agaricomycetidae</taxon>
        <taxon>Agaricales</taxon>
        <taxon>Marasmiineae</taxon>
        <taxon>Mycenaceae</taxon>
        <taxon>Mycena</taxon>
    </lineage>
</organism>
<keyword evidence="10" id="KW-1185">Reference proteome</keyword>
<dbReference type="Gene3D" id="3.40.50.1440">
    <property type="entry name" value="Tubulin/FtsZ, GTPase domain"/>
    <property type="match status" value="3"/>
</dbReference>
<evidence type="ECO:0000256" key="1">
    <source>
        <dbReference type="ARBA" id="ARBA00009636"/>
    </source>
</evidence>
<dbReference type="GO" id="GO:0005200">
    <property type="term" value="F:structural constituent of cytoskeleton"/>
    <property type="evidence" value="ECO:0007669"/>
    <property type="project" value="InterPro"/>
</dbReference>
<keyword evidence="4" id="KW-0378">Hydrolase</keyword>
<dbReference type="Pfam" id="PF00091">
    <property type="entry name" value="Tubulin"/>
    <property type="match status" value="2"/>
</dbReference>
<dbReference type="CDD" id="cd02186">
    <property type="entry name" value="alpha_tubulin"/>
    <property type="match status" value="1"/>
</dbReference>
<dbReference type="GO" id="GO:0016787">
    <property type="term" value="F:hydrolase activity"/>
    <property type="evidence" value="ECO:0007669"/>
    <property type="project" value="UniProtKB-KW"/>
</dbReference>
<feature type="domain" description="Tubulin/FtsZ 2-layer sandwich" evidence="8">
    <location>
        <begin position="181"/>
        <end position="326"/>
    </location>
</feature>
<evidence type="ECO:0000256" key="4">
    <source>
        <dbReference type="ARBA" id="ARBA00022801"/>
    </source>
</evidence>
<dbReference type="OrthoDB" id="1662883at2759"/>
<evidence type="ECO:0000256" key="6">
    <source>
        <dbReference type="ARBA" id="ARBA00049117"/>
    </source>
</evidence>
<dbReference type="Gene3D" id="1.10.287.600">
    <property type="entry name" value="Helix hairpin bin"/>
    <property type="match status" value="1"/>
</dbReference>
<dbReference type="Pfam" id="PF03953">
    <property type="entry name" value="Tubulin_C"/>
    <property type="match status" value="1"/>
</dbReference>
<dbReference type="SMART" id="SM00865">
    <property type="entry name" value="Tubulin_C"/>
    <property type="match status" value="1"/>
</dbReference>
<proteinExistence type="inferred from homology"/>
<dbReference type="PRINTS" id="PR01161">
    <property type="entry name" value="TUBULIN"/>
</dbReference>
<dbReference type="InterPro" id="IPR002452">
    <property type="entry name" value="Alpha_tubulin"/>
</dbReference>
<comment type="caution">
    <text evidence="9">The sequence shown here is derived from an EMBL/GenBank/DDBJ whole genome shotgun (WGS) entry which is preliminary data.</text>
</comment>
<keyword evidence="3" id="KW-0547">Nucleotide-binding</keyword>
<dbReference type="SMART" id="SM00864">
    <property type="entry name" value="Tubulin"/>
    <property type="match status" value="1"/>
</dbReference>
<accession>A0A8H7D114</accession>
<dbReference type="PRINTS" id="PR01162">
    <property type="entry name" value="ALPHATUBULIN"/>
</dbReference>
<dbReference type="Proteomes" id="UP000623467">
    <property type="component" value="Unassembled WGS sequence"/>
</dbReference>
<evidence type="ECO:0000313" key="9">
    <source>
        <dbReference type="EMBL" id="KAF7355482.1"/>
    </source>
</evidence>
<dbReference type="SUPFAM" id="SSF55307">
    <property type="entry name" value="Tubulin C-terminal domain-like"/>
    <property type="match status" value="1"/>
</dbReference>
<protein>
    <submittedName>
        <fullName evidence="9">Tubulin nucleotide-binding domain-like protein</fullName>
    </submittedName>
</protein>
<dbReference type="GO" id="GO:0007017">
    <property type="term" value="P:microtubule-based process"/>
    <property type="evidence" value="ECO:0007669"/>
    <property type="project" value="InterPro"/>
</dbReference>
<dbReference type="GO" id="GO:0005525">
    <property type="term" value="F:GTP binding"/>
    <property type="evidence" value="ECO:0007669"/>
    <property type="project" value="UniProtKB-KW"/>
</dbReference>
<dbReference type="InterPro" id="IPR018316">
    <property type="entry name" value="Tubulin/FtsZ_2-layer-sand-dom"/>
</dbReference>
<evidence type="ECO:0000256" key="3">
    <source>
        <dbReference type="ARBA" id="ARBA00022741"/>
    </source>
</evidence>
<evidence type="ECO:0000259" key="8">
    <source>
        <dbReference type="SMART" id="SM00865"/>
    </source>
</evidence>
<sequence>MSGSTSASDDGFSTFFSETRSGKYKSRSLYVDLEPDVINGVKTGPYQSLFHPENMISGKESAASNWLPAVLLSRWRGTGSGFGALLLERLFADYDKKFKFEFCVYAAPQLSTSIVEPYNSVLTTHRTLEHSDCSFLVDNQAIYDICKKNLLVAFPSFVNLNRLTAHAISCITASLRFDATLNVDLNEVQTNLVLFPRIHFPLATLAPLRSAETALHETNYVPEMIYSDFESGNQMVKCDPPEGKCMACLMLFRGDFAPKDASAAVAVIKTKRTIQFVDWCPSGIKSGGCNERPSFFPGGDLARMTSNVCMMSNTTAISAAWSRLDRKFDLLYSKRAFVHWYVREGMEFCGTGYSQYTLAKLVFKLVMHAGSSTPSSTGWVYGNCFNGVLYLHDAIPAECKRIYTAHPSERSFPRPGQESTFSVPSRSGVIDDAKTGPYQSLFRPKNMITNKKDAANNFRSTHFMAFILNESMTASDTDTRGCYTIDKELIDPALDQIRRLGDNCSALESFFIFRSLGGGIGSGFGALLLERLSADYDKKYKYEFCVYLLVQLRP</sequence>
<dbReference type="PANTHER" id="PTHR11588">
    <property type="entry name" value="TUBULIN"/>
    <property type="match status" value="1"/>
</dbReference>
<evidence type="ECO:0000256" key="5">
    <source>
        <dbReference type="ARBA" id="ARBA00023134"/>
    </source>
</evidence>
<feature type="domain" description="Tubulin/FtsZ GTPase" evidence="7">
    <location>
        <begin position="12"/>
        <end position="179"/>
    </location>
</feature>
<name>A0A8H7D114_9AGAR</name>
<dbReference type="GO" id="GO:0005874">
    <property type="term" value="C:microtubule"/>
    <property type="evidence" value="ECO:0007669"/>
    <property type="project" value="UniProtKB-KW"/>
</dbReference>
<evidence type="ECO:0000256" key="2">
    <source>
        <dbReference type="ARBA" id="ARBA00022701"/>
    </source>
</evidence>
<dbReference type="InterPro" id="IPR000217">
    <property type="entry name" value="Tubulin"/>
</dbReference>
<evidence type="ECO:0000313" key="10">
    <source>
        <dbReference type="Proteomes" id="UP000623467"/>
    </source>
</evidence>